<dbReference type="Pfam" id="PF14025">
    <property type="entry name" value="DUF4241"/>
    <property type="match status" value="1"/>
</dbReference>
<keyword evidence="3" id="KW-1185">Reference proteome</keyword>
<accession>A0ABX1APQ9</accession>
<organism evidence="2 3">
    <name type="scientific">Streptomyces spiramenti</name>
    <dbReference type="NCBI Taxonomy" id="2720606"/>
    <lineage>
        <taxon>Bacteria</taxon>
        <taxon>Bacillati</taxon>
        <taxon>Actinomycetota</taxon>
        <taxon>Actinomycetes</taxon>
        <taxon>Kitasatosporales</taxon>
        <taxon>Streptomycetaceae</taxon>
        <taxon>Streptomyces</taxon>
    </lineage>
</organism>
<dbReference type="Proteomes" id="UP000746503">
    <property type="component" value="Unassembled WGS sequence"/>
</dbReference>
<name>A0ABX1APQ9_9ACTN</name>
<evidence type="ECO:0000313" key="2">
    <source>
        <dbReference type="EMBL" id="NJP66663.1"/>
    </source>
</evidence>
<dbReference type="RefSeq" id="WP_167933187.1">
    <property type="nucleotide sequence ID" value="NZ_JAAVJB010000062.1"/>
</dbReference>
<dbReference type="InterPro" id="IPR025335">
    <property type="entry name" value="DUF4241"/>
</dbReference>
<gene>
    <name evidence="2" type="ORF">HCJ92_10275</name>
</gene>
<evidence type="ECO:0000313" key="3">
    <source>
        <dbReference type="Proteomes" id="UP000746503"/>
    </source>
</evidence>
<reference evidence="2 3" key="1">
    <citation type="submission" date="2020-03" db="EMBL/GenBank/DDBJ databases">
        <title>Draft genome of Streptomyces sp. ventii, isolated from the Axial Seamount in the Pacific Ocean, and resequencing of the two type strains Streptomyces lonarensis strain NCL 716 and Streptomyces bohaiensis strain 11A07.</title>
        <authorList>
            <person name="Loughran R.M."/>
            <person name="Pfannmuller K.M."/>
            <person name="Wasson B.J."/>
            <person name="Deadmond M.C."/>
            <person name="Paddock B.E."/>
            <person name="Koyack M.J."/>
            <person name="Gallegos D.A."/>
            <person name="Mitchell E.A."/>
            <person name="Ushijima B."/>
            <person name="Saw J.H."/>
            <person name="Mcphail K.L."/>
            <person name="Videau P."/>
        </authorList>
    </citation>
    <scope>NUCLEOTIDE SEQUENCE [LARGE SCALE GENOMIC DNA]</scope>
    <source>
        <strain evidence="3">5675061</strain>
    </source>
</reference>
<comment type="caution">
    <text evidence="2">The sequence shown here is derived from an EMBL/GenBank/DDBJ whole genome shotgun (WGS) entry which is preliminary data.</text>
</comment>
<proteinExistence type="predicted"/>
<feature type="region of interest" description="Disordered" evidence="1">
    <location>
        <begin position="132"/>
        <end position="175"/>
    </location>
</feature>
<protein>
    <submittedName>
        <fullName evidence="2">DUF4241 domain-containing protein</fullName>
    </submittedName>
</protein>
<evidence type="ECO:0000256" key="1">
    <source>
        <dbReference type="SAM" id="MobiDB-lite"/>
    </source>
</evidence>
<dbReference type="EMBL" id="JAAVJB010000062">
    <property type="protein sequence ID" value="NJP66663.1"/>
    <property type="molecule type" value="Genomic_DNA"/>
</dbReference>
<sequence>MARQPCDLEYLCAFGARLGLHSGRTAVVRRLDVGALPLPSGRLVAGDPADRRAAPEPFVQRVSSGPHAVVLHLAELAAVGQLPAVTLVAAARLVIRETPVSSWEPALCEGEDPDDLAEDDFFGHAARNGVGGFADAGHSPTGDGTRSPTARAPGAPAPWPHGTHAVLPGTGPTPPAVVFRTGHGDGDYPTWLGRGADGEAVCFLSDFFVLTDGEVLERLDSP</sequence>